<gene>
    <name evidence="2" type="ORF">D4764_12G0007220</name>
</gene>
<comment type="caution">
    <text evidence="2">The sequence shown here is derived from an EMBL/GenBank/DDBJ whole genome shotgun (WGS) entry which is preliminary data.</text>
</comment>
<protein>
    <submittedName>
        <fullName evidence="2">Uncharacterized protein</fullName>
    </submittedName>
</protein>
<evidence type="ECO:0000313" key="3">
    <source>
        <dbReference type="Proteomes" id="UP000324091"/>
    </source>
</evidence>
<dbReference type="Proteomes" id="UP000324091">
    <property type="component" value="Chromosome 12"/>
</dbReference>
<proteinExistence type="predicted"/>
<feature type="region of interest" description="Disordered" evidence="1">
    <location>
        <begin position="257"/>
        <end position="298"/>
    </location>
</feature>
<dbReference type="EMBL" id="RHFK02000004">
    <property type="protein sequence ID" value="TWW77332.1"/>
    <property type="molecule type" value="Genomic_DNA"/>
</dbReference>
<evidence type="ECO:0000256" key="1">
    <source>
        <dbReference type="SAM" id="MobiDB-lite"/>
    </source>
</evidence>
<name>A0A5C6PC10_9TELE</name>
<dbReference type="AlphaFoldDB" id="A0A5C6PC10"/>
<reference evidence="2 3" key="1">
    <citation type="submission" date="2019-04" db="EMBL/GenBank/DDBJ databases">
        <title>Chromosome genome assembly for Takifugu flavidus.</title>
        <authorList>
            <person name="Xiao S."/>
        </authorList>
    </citation>
    <scope>NUCLEOTIDE SEQUENCE [LARGE SCALE GENOMIC DNA]</scope>
    <source>
        <strain evidence="2">HTHZ2018</strain>
        <tissue evidence="2">Muscle</tissue>
    </source>
</reference>
<keyword evidence="3" id="KW-1185">Reference proteome</keyword>
<feature type="non-terminal residue" evidence="2">
    <location>
        <position position="324"/>
    </location>
</feature>
<organism evidence="2 3">
    <name type="scientific">Takifugu flavidus</name>
    <name type="common">sansaifugu</name>
    <dbReference type="NCBI Taxonomy" id="433684"/>
    <lineage>
        <taxon>Eukaryota</taxon>
        <taxon>Metazoa</taxon>
        <taxon>Chordata</taxon>
        <taxon>Craniata</taxon>
        <taxon>Vertebrata</taxon>
        <taxon>Euteleostomi</taxon>
        <taxon>Actinopterygii</taxon>
        <taxon>Neopterygii</taxon>
        <taxon>Teleostei</taxon>
        <taxon>Neoteleostei</taxon>
        <taxon>Acanthomorphata</taxon>
        <taxon>Eupercaria</taxon>
        <taxon>Tetraodontiformes</taxon>
        <taxon>Tetradontoidea</taxon>
        <taxon>Tetraodontidae</taxon>
        <taxon>Takifugu</taxon>
    </lineage>
</organism>
<evidence type="ECO:0000313" key="2">
    <source>
        <dbReference type="EMBL" id="TWW77332.1"/>
    </source>
</evidence>
<accession>A0A5C6PC10</accession>
<sequence length="324" mass="35660">MAANANLTGLSRRHGVKVGAGSVLSVEEVADVMFLQETHSDGDIEADYKKEVSRSRMGGRAFSYQAPLLWNQLPVQAKAAGVQKHDQHDLLSSPLSSPLLSPLLSSPLHSILYLSSPLSSLSTQPAISSFFVGLQKKRGQNRVIHSLFSGTGQELVEAVQIKKCAVEFFSFLYANKYCEDDDLFAEFCRELPQVSEETNSRLDRPLQLDELHYALHGMQGRRAPGADGLTVEFYRAFWDIVAHDMLEVFNESMPSGKSSWGLSEPQGPGSSGTAGRARHSRSLGTSGPAARSDGEASVVRRGPPLEWQWSRRWRENGVSVFVRL</sequence>